<dbReference type="AlphaFoldDB" id="A0A9N9I0G6"/>
<organism evidence="5 6">
    <name type="scientific">Racocetra fulgida</name>
    <dbReference type="NCBI Taxonomy" id="60492"/>
    <lineage>
        <taxon>Eukaryota</taxon>
        <taxon>Fungi</taxon>
        <taxon>Fungi incertae sedis</taxon>
        <taxon>Mucoromycota</taxon>
        <taxon>Glomeromycotina</taxon>
        <taxon>Glomeromycetes</taxon>
        <taxon>Diversisporales</taxon>
        <taxon>Gigasporaceae</taxon>
        <taxon>Racocetra</taxon>
    </lineage>
</organism>
<dbReference type="Gene3D" id="3.80.10.10">
    <property type="entry name" value="Ribonuclease Inhibitor"/>
    <property type="match status" value="1"/>
</dbReference>
<evidence type="ECO:0000313" key="6">
    <source>
        <dbReference type="Proteomes" id="UP000789396"/>
    </source>
</evidence>
<keyword evidence="2" id="KW-0677">Repeat</keyword>
<dbReference type="SUPFAM" id="SSF52058">
    <property type="entry name" value="L domain-like"/>
    <property type="match status" value="1"/>
</dbReference>
<dbReference type="PROSITE" id="PS51450">
    <property type="entry name" value="LRR"/>
    <property type="match status" value="1"/>
</dbReference>
<dbReference type="EMBL" id="CAJVPZ010023074">
    <property type="protein sequence ID" value="CAG8714207.1"/>
    <property type="molecule type" value="Genomic_DNA"/>
</dbReference>
<reference evidence="5" key="1">
    <citation type="submission" date="2021-06" db="EMBL/GenBank/DDBJ databases">
        <authorList>
            <person name="Kallberg Y."/>
            <person name="Tangrot J."/>
            <person name="Rosling A."/>
        </authorList>
    </citation>
    <scope>NUCLEOTIDE SEQUENCE</scope>
    <source>
        <strain evidence="5">IN212</strain>
    </source>
</reference>
<evidence type="ECO:0000256" key="3">
    <source>
        <dbReference type="SAM" id="MobiDB-lite"/>
    </source>
</evidence>
<dbReference type="Gene3D" id="3.30.200.20">
    <property type="entry name" value="Phosphorylase Kinase, domain 1"/>
    <property type="match status" value="1"/>
</dbReference>
<dbReference type="SUPFAM" id="SSF56112">
    <property type="entry name" value="Protein kinase-like (PK-like)"/>
    <property type="match status" value="1"/>
</dbReference>
<feature type="non-terminal residue" evidence="5">
    <location>
        <position position="1"/>
    </location>
</feature>
<evidence type="ECO:0000313" key="5">
    <source>
        <dbReference type="EMBL" id="CAG8714207.1"/>
    </source>
</evidence>
<feature type="domain" description="Protein kinase" evidence="4">
    <location>
        <begin position="146"/>
        <end position="453"/>
    </location>
</feature>
<dbReference type="InterPro" id="IPR032675">
    <property type="entry name" value="LRR_dom_sf"/>
</dbReference>
<accession>A0A9N9I0G6</accession>
<keyword evidence="6" id="KW-1185">Reference proteome</keyword>
<dbReference type="OrthoDB" id="2404189at2759"/>
<dbReference type="PROSITE" id="PS50011">
    <property type="entry name" value="PROTEIN_KINASE_DOM"/>
    <property type="match status" value="1"/>
</dbReference>
<dbReference type="InterPro" id="IPR001245">
    <property type="entry name" value="Ser-Thr/Tyr_kinase_cat_dom"/>
</dbReference>
<dbReference type="PANTHER" id="PTHR44329:SF289">
    <property type="entry name" value="SERINE_THREONINE-PROTEIN KINASE VIK"/>
    <property type="match status" value="1"/>
</dbReference>
<sequence length="607" mass="69944">DKENSGKRRSEIANLDISYKNLEGHLDLTDFVNLKKLVCSKNKLTSLNLVNCQQLERIVCSDNQLTIITLPSNPTNLKKIDLSNNNFPEQDLSFLTPYINLEELDLKNNNFIGSLDYLSVMKELRNLDISNTDINEVNIDKLPKKFTNIEYLASGGFSKIYKAKWEKCEDKLNKEKIIVLKVLTDSQEITLDFLTEIANTKLVEKNGFFDNNNIVNCHGISQDPQTKNYIMVMQYVENGNLRQCLQQKRGKLCFTDKLDNLSGIVNGLSSMHNHGLVHRDFHIGIQYSDCCITDLGLMAYELLANSYPYPPMDETELVLKVCDKEKPLRPNIDELKIIPQILKNLIKKCWDSDPLKRPSAEWLKNFFIRDLYDRGNVGGKSSVNQYHEIKFDYNNFSRITPYKIHPTAQLTSKMVDTREIIELIAKCELENQASEDSDLVIEWASDNQQQSFLQTQNQTFSKNKRKNQSIFSNEQNEGKIKQTRTNKELTDVVNQLSLPYEQIAQFKILELTQFMFAKETSGTKDIEASISFPTLLSELTGFNGKLVLLVYERVTQNFYHWDTLNGSPNHGYIKPLVRDLLQQLNQTNNPNLDKHLVLRDEIKQPNT</sequence>
<dbReference type="InterPro" id="IPR011009">
    <property type="entry name" value="Kinase-like_dom_sf"/>
</dbReference>
<evidence type="ECO:0000259" key="4">
    <source>
        <dbReference type="PROSITE" id="PS50011"/>
    </source>
</evidence>
<feature type="region of interest" description="Disordered" evidence="3">
    <location>
        <begin position="456"/>
        <end position="480"/>
    </location>
</feature>
<dbReference type="InterPro" id="IPR001611">
    <property type="entry name" value="Leu-rich_rpt"/>
</dbReference>
<name>A0A9N9I0G6_9GLOM</name>
<dbReference type="Proteomes" id="UP000789396">
    <property type="component" value="Unassembled WGS sequence"/>
</dbReference>
<dbReference type="Pfam" id="PF07714">
    <property type="entry name" value="PK_Tyr_Ser-Thr"/>
    <property type="match status" value="1"/>
</dbReference>
<dbReference type="InterPro" id="IPR000719">
    <property type="entry name" value="Prot_kinase_dom"/>
</dbReference>
<gene>
    <name evidence="5" type="ORF">RFULGI_LOCUS11044</name>
</gene>
<evidence type="ECO:0000256" key="2">
    <source>
        <dbReference type="ARBA" id="ARBA00022737"/>
    </source>
</evidence>
<dbReference type="PANTHER" id="PTHR44329">
    <property type="entry name" value="SERINE/THREONINE-PROTEIN KINASE TNNI3K-RELATED"/>
    <property type="match status" value="1"/>
</dbReference>
<dbReference type="GO" id="GO:0004674">
    <property type="term" value="F:protein serine/threonine kinase activity"/>
    <property type="evidence" value="ECO:0007669"/>
    <property type="project" value="TreeGrafter"/>
</dbReference>
<protein>
    <submittedName>
        <fullName evidence="5">12807_t:CDS:1</fullName>
    </submittedName>
</protein>
<dbReference type="SMART" id="SM00220">
    <property type="entry name" value="S_TKc"/>
    <property type="match status" value="1"/>
</dbReference>
<dbReference type="Gene3D" id="1.10.510.10">
    <property type="entry name" value="Transferase(Phosphotransferase) domain 1"/>
    <property type="match status" value="2"/>
</dbReference>
<evidence type="ECO:0000256" key="1">
    <source>
        <dbReference type="ARBA" id="ARBA00022614"/>
    </source>
</evidence>
<dbReference type="InterPro" id="IPR051681">
    <property type="entry name" value="Ser/Thr_Kinases-Pseudokinases"/>
</dbReference>
<dbReference type="GO" id="GO:0005524">
    <property type="term" value="F:ATP binding"/>
    <property type="evidence" value="ECO:0007669"/>
    <property type="project" value="InterPro"/>
</dbReference>
<comment type="caution">
    <text evidence="5">The sequence shown here is derived from an EMBL/GenBank/DDBJ whole genome shotgun (WGS) entry which is preliminary data.</text>
</comment>
<proteinExistence type="predicted"/>
<keyword evidence="1" id="KW-0433">Leucine-rich repeat</keyword>